<dbReference type="Proteomes" id="UP000284375">
    <property type="component" value="Unassembled WGS sequence"/>
</dbReference>
<gene>
    <name evidence="2" type="ORF">VSDG_04998</name>
</gene>
<reference evidence="2 3" key="1">
    <citation type="submission" date="2015-09" db="EMBL/GenBank/DDBJ databases">
        <title>Host preference determinants of Valsa canker pathogens revealed by comparative genomics.</title>
        <authorList>
            <person name="Yin Z."/>
            <person name="Huang L."/>
        </authorList>
    </citation>
    <scope>NUCLEOTIDE SEQUENCE [LARGE SCALE GENOMIC DNA]</scope>
    <source>
        <strain evidence="2 3">YSFL</strain>
    </source>
</reference>
<dbReference type="OrthoDB" id="10485731at2759"/>
<comment type="caution">
    <text evidence="2">The sequence shown here is derived from an EMBL/GenBank/DDBJ whole genome shotgun (WGS) entry which is preliminary data.</text>
</comment>
<evidence type="ECO:0000256" key="1">
    <source>
        <dbReference type="SAM" id="MobiDB-lite"/>
    </source>
</evidence>
<feature type="compositionally biased region" description="Basic and acidic residues" evidence="1">
    <location>
        <begin position="1"/>
        <end position="28"/>
    </location>
</feature>
<sequence>MEKSASTGDREGTAADGDSMAHENDKHQPAAAETPVADAPSDLVIISEKKGAFQRFLSTPELVLEVARNIPSREQLSKLCLVCRAFDDSFSIELFRQITFTMNPQAVPNLVSMVIKRPPAKLRHTRSIAVITWGSPQEWNGPAFCNTLPLLQLAASHWDQASPNLECLKIGMVRKCGSISAFGVSKPNNKHNGSELEKDPILDYLIASMQVDQPAMSLRALPWHNLKALKLCNIMPTDPQYPIYDEIRASRQDIACLLVRCTGLQYLFLQSSVQPKQGVFRDFGFFKNLCIEYRMLGGRLLRLKVLALDHWMYMQACDENGRTTGMKASYLRHLTETKELEELRLWFPYPTCRLAWGEISPTSMPNLKRLHVSSLDQRAYDYFISPEMAAFIRKIHLSIGWPSICFRDYSRLPIWHESPIPSAVDLVNDQHDWALQPLGLEVNISTWDVNRRSMSSAPWSQLRYLKAILPINNAFLGRFGSIFIKNMVLLEALFLVFGLPPEQSSAEENRWLDDRRLQQIVLLAARNCPKLEYVCFQAIAYAMPLFKNRMRSYRVTRKMVGRKKNKQRIKVVELDRAVAEKEIPEVFWPEGTRMSQFATGGPF</sequence>
<evidence type="ECO:0000313" key="3">
    <source>
        <dbReference type="Proteomes" id="UP000284375"/>
    </source>
</evidence>
<protein>
    <submittedName>
        <fullName evidence="2">Uncharacterized protein</fullName>
    </submittedName>
</protein>
<feature type="region of interest" description="Disordered" evidence="1">
    <location>
        <begin position="1"/>
        <end position="36"/>
    </location>
</feature>
<accession>A0A423VYZ3</accession>
<proteinExistence type="predicted"/>
<keyword evidence="3" id="KW-1185">Reference proteome</keyword>
<dbReference type="AlphaFoldDB" id="A0A423VYZ3"/>
<name>A0A423VYZ3_CYTCH</name>
<evidence type="ECO:0000313" key="2">
    <source>
        <dbReference type="EMBL" id="ROV96208.1"/>
    </source>
</evidence>
<dbReference type="EMBL" id="LJZO01000021">
    <property type="protein sequence ID" value="ROV96208.1"/>
    <property type="molecule type" value="Genomic_DNA"/>
</dbReference>
<organism evidence="2 3">
    <name type="scientific">Cytospora chrysosperma</name>
    <name type="common">Cytospora canker fungus</name>
    <name type="synonym">Sphaeria chrysosperma</name>
    <dbReference type="NCBI Taxonomy" id="252740"/>
    <lineage>
        <taxon>Eukaryota</taxon>
        <taxon>Fungi</taxon>
        <taxon>Dikarya</taxon>
        <taxon>Ascomycota</taxon>
        <taxon>Pezizomycotina</taxon>
        <taxon>Sordariomycetes</taxon>
        <taxon>Sordariomycetidae</taxon>
        <taxon>Diaporthales</taxon>
        <taxon>Cytosporaceae</taxon>
        <taxon>Cytospora</taxon>
    </lineage>
</organism>